<evidence type="ECO:0000313" key="4">
    <source>
        <dbReference type="EMBL" id="AEF03918.1"/>
    </source>
</evidence>
<organism evidence="4 5">
    <name type="scientific">Alteromonas naphthalenivorans</name>
    <dbReference type="NCBI Taxonomy" id="715451"/>
    <lineage>
        <taxon>Bacteria</taxon>
        <taxon>Pseudomonadati</taxon>
        <taxon>Pseudomonadota</taxon>
        <taxon>Gammaproteobacteria</taxon>
        <taxon>Alteromonadales</taxon>
        <taxon>Alteromonadaceae</taxon>
        <taxon>Alteromonas/Salinimonas group</taxon>
        <taxon>Alteromonas</taxon>
    </lineage>
</organism>
<dbReference type="PANTHER" id="PTHR30055:SF219">
    <property type="entry name" value="TRANSCRIPTIONAL REGULATORY PROTEIN"/>
    <property type="match status" value="1"/>
</dbReference>
<protein>
    <submittedName>
        <fullName evidence="4">TetR family transcriptional regulator</fullName>
    </submittedName>
</protein>
<evidence type="ECO:0000256" key="1">
    <source>
        <dbReference type="ARBA" id="ARBA00023125"/>
    </source>
</evidence>
<dbReference type="OrthoDB" id="6382879at2"/>
<dbReference type="Gene3D" id="1.10.10.60">
    <property type="entry name" value="Homeodomain-like"/>
    <property type="match status" value="1"/>
</dbReference>
<dbReference type="GO" id="GO:0000976">
    <property type="term" value="F:transcription cis-regulatory region binding"/>
    <property type="evidence" value="ECO:0007669"/>
    <property type="project" value="TreeGrafter"/>
</dbReference>
<dbReference type="InterPro" id="IPR050109">
    <property type="entry name" value="HTH-type_TetR-like_transc_reg"/>
</dbReference>
<evidence type="ECO:0000313" key="5">
    <source>
        <dbReference type="Proteomes" id="UP000000683"/>
    </source>
</evidence>
<accession>F5ZDF6</accession>
<dbReference type="SUPFAM" id="SSF46689">
    <property type="entry name" value="Homeodomain-like"/>
    <property type="match status" value="1"/>
</dbReference>
<dbReference type="KEGG" id="alt:ambt_11990"/>
<keyword evidence="1 2" id="KW-0238">DNA-binding</keyword>
<dbReference type="EMBL" id="CP002339">
    <property type="protein sequence ID" value="AEF03918.1"/>
    <property type="molecule type" value="Genomic_DNA"/>
</dbReference>
<dbReference type="GO" id="GO:0003700">
    <property type="term" value="F:DNA-binding transcription factor activity"/>
    <property type="evidence" value="ECO:0007669"/>
    <property type="project" value="TreeGrafter"/>
</dbReference>
<dbReference type="AlphaFoldDB" id="F5ZDF6"/>
<dbReference type="InterPro" id="IPR001647">
    <property type="entry name" value="HTH_TetR"/>
</dbReference>
<sequence>MTQKGLARGSSTRAANVNKRKHIILERAGDIIATQGVDALTMSKLALAADVTVPTIHNLFGKKADIFERLVIEMIERVEKALADLVLSDPITASEAFIDKLISLFRANEGLYKAAFVAGENTKIFDQKLPGGIFQTSLDICSQVCQKGREDGYLLGNINTEILAIQVFGCQRLARQDWVNSYIDLDRYRAQVLCGMYITFMADARQDYKEMLQRRVEHLSQTY</sequence>
<dbReference type="eggNOG" id="COG1309">
    <property type="taxonomic scope" value="Bacteria"/>
</dbReference>
<dbReference type="PROSITE" id="PS50977">
    <property type="entry name" value="HTH_TETR_2"/>
    <property type="match status" value="1"/>
</dbReference>
<dbReference type="HOGENOM" id="CLU_1238744_0_0_6"/>
<feature type="domain" description="HTH tetR-type" evidence="3">
    <location>
        <begin position="18"/>
        <end position="78"/>
    </location>
</feature>
<dbReference type="InterPro" id="IPR009057">
    <property type="entry name" value="Homeodomain-like_sf"/>
</dbReference>
<dbReference type="Pfam" id="PF00440">
    <property type="entry name" value="TetR_N"/>
    <property type="match status" value="1"/>
</dbReference>
<feature type="DNA-binding region" description="H-T-H motif" evidence="2">
    <location>
        <begin position="41"/>
        <end position="60"/>
    </location>
</feature>
<dbReference type="PANTHER" id="PTHR30055">
    <property type="entry name" value="HTH-TYPE TRANSCRIPTIONAL REGULATOR RUTR"/>
    <property type="match status" value="1"/>
</dbReference>
<dbReference type="Gene3D" id="1.10.357.10">
    <property type="entry name" value="Tetracycline Repressor, domain 2"/>
    <property type="match status" value="1"/>
</dbReference>
<dbReference type="RefSeq" id="WP_013784849.1">
    <property type="nucleotide sequence ID" value="NC_015554.1"/>
</dbReference>
<keyword evidence="5" id="KW-1185">Reference proteome</keyword>
<gene>
    <name evidence="4" type="ordered locus">ambt_11990</name>
</gene>
<proteinExistence type="predicted"/>
<name>F5ZDF6_ALTNA</name>
<dbReference type="Proteomes" id="UP000000683">
    <property type="component" value="Chromosome"/>
</dbReference>
<evidence type="ECO:0000256" key="2">
    <source>
        <dbReference type="PROSITE-ProRule" id="PRU00335"/>
    </source>
</evidence>
<evidence type="ECO:0000259" key="3">
    <source>
        <dbReference type="PROSITE" id="PS50977"/>
    </source>
</evidence>
<reference evidence="4 5" key="1">
    <citation type="journal article" date="2011" name="J. Bacteriol.">
        <title>Complete genome sequence of the polycyclic aromatic hydrocarbon-degrading bacterium Alteromonas sp. strain SN2.</title>
        <authorList>
            <person name="Jin H.M."/>
            <person name="Jeong H."/>
            <person name="Moon E.J."/>
            <person name="Math R.K."/>
            <person name="Lee K."/>
            <person name="Kim H.J."/>
            <person name="Jeon C.O."/>
            <person name="Oh T.K."/>
            <person name="Kim J.F."/>
        </authorList>
    </citation>
    <scope>NUCLEOTIDE SEQUENCE [LARGE SCALE GENOMIC DNA]</scope>
    <source>
        <strain evidence="5">JCM 17741 / KACC 18427 / KCTC 11700BP / SN2</strain>
    </source>
</reference>